<keyword evidence="2" id="KW-0229">DNA integration</keyword>
<dbReference type="PANTHER" id="PTHR30349">
    <property type="entry name" value="PHAGE INTEGRASE-RELATED"/>
    <property type="match status" value="1"/>
</dbReference>
<evidence type="ECO:0000256" key="5">
    <source>
        <dbReference type="SAM" id="Coils"/>
    </source>
</evidence>
<dbReference type="Proteomes" id="UP001601422">
    <property type="component" value="Unassembled WGS sequence"/>
</dbReference>
<dbReference type="InterPro" id="IPR050090">
    <property type="entry name" value="Tyrosine_recombinase_XerCD"/>
</dbReference>
<evidence type="ECO:0000313" key="8">
    <source>
        <dbReference type="EMBL" id="MFF0009672.1"/>
    </source>
</evidence>
<keyword evidence="3" id="KW-0238">DNA-binding</keyword>
<feature type="compositionally biased region" description="Pro residues" evidence="6">
    <location>
        <begin position="86"/>
        <end position="99"/>
    </location>
</feature>
<keyword evidence="5" id="KW-0175">Coiled coil</keyword>
<evidence type="ECO:0000256" key="4">
    <source>
        <dbReference type="ARBA" id="ARBA00023172"/>
    </source>
</evidence>
<dbReference type="InterPro" id="IPR011010">
    <property type="entry name" value="DNA_brk_join_enz"/>
</dbReference>
<dbReference type="CDD" id="cd00397">
    <property type="entry name" value="DNA_BRE_C"/>
    <property type="match status" value="1"/>
</dbReference>
<gene>
    <name evidence="8" type="ORF">ACFYQT_40480</name>
</gene>
<dbReference type="PROSITE" id="PS51898">
    <property type="entry name" value="TYR_RECOMBINASE"/>
    <property type="match status" value="1"/>
</dbReference>
<dbReference type="InterPro" id="IPR010998">
    <property type="entry name" value="Integrase_recombinase_N"/>
</dbReference>
<dbReference type="Pfam" id="PF00589">
    <property type="entry name" value="Phage_integrase"/>
    <property type="match status" value="1"/>
</dbReference>
<accession>A0ABW6NB67</accession>
<dbReference type="Pfam" id="PF02899">
    <property type="entry name" value="Phage_int_SAM_1"/>
    <property type="match status" value="1"/>
</dbReference>
<keyword evidence="4" id="KW-0233">DNA recombination</keyword>
<reference evidence="8 9" key="1">
    <citation type="submission" date="2024-10" db="EMBL/GenBank/DDBJ databases">
        <title>The Natural Products Discovery Center: Release of the First 8490 Sequenced Strains for Exploring Actinobacteria Biosynthetic Diversity.</title>
        <authorList>
            <person name="Kalkreuter E."/>
            <person name="Kautsar S.A."/>
            <person name="Yang D."/>
            <person name="Bader C.D."/>
            <person name="Teijaro C.N."/>
            <person name="Fluegel L."/>
            <person name="Davis C.M."/>
            <person name="Simpson J.R."/>
            <person name="Lauterbach L."/>
            <person name="Steele A.D."/>
            <person name="Gui C."/>
            <person name="Meng S."/>
            <person name="Li G."/>
            <person name="Viehrig K."/>
            <person name="Ye F."/>
            <person name="Su P."/>
            <person name="Kiefer A.F."/>
            <person name="Nichols A."/>
            <person name="Cepeda A.J."/>
            <person name="Yan W."/>
            <person name="Fan B."/>
            <person name="Jiang Y."/>
            <person name="Adhikari A."/>
            <person name="Zheng C.-J."/>
            <person name="Schuster L."/>
            <person name="Cowan T.M."/>
            <person name="Smanski M.J."/>
            <person name="Chevrette M.G."/>
            <person name="De Carvalho L.P.S."/>
            <person name="Shen B."/>
        </authorList>
    </citation>
    <scope>NUCLEOTIDE SEQUENCE [LARGE SCALE GENOMIC DNA]</scope>
    <source>
        <strain evidence="8 9">NPDC005497</strain>
    </source>
</reference>
<name>A0ABW6NB67_9ACTN</name>
<evidence type="ECO:0000256" key="3">
    <source>
        <dbReference type="ARBA" id="ARBA00023125"/>
    </source>
</evidence>
<dbReference type="InterPro" id="IPR004107">
    <property type="entry name" value="Integrase_SAM-like_N"/>
</dbReference>
<dbReference type="PANTHER" id="PTHR30349:SF64">
    <property type="entry name" value="PROPHAGE INTEGRASE INTD-RELATED"/>
    <property type="match status" value="1"/>
</dbReference>
<evidence type="ECO:0000256" key="6">
    <source>
        <dbReference type="SAM" id="MobiDB-lite"/>
    </source>
</evidence>
<keyword evidence="9" id="KW-1185">Reference proteome</keyword>
<organism evidence="8 9">
    <name type="scientific">Streptomyces tibetensis</name>
    <dbReference type="NCBI Taxonomy" id="2382123"/>
    <lineage>
        <taxon>Bacteria</taxon>
        <taxon>Bacillati</taxon>
        <taxon>Actinomycetota</taxon>
        <taxon>Actinomycetes</taxon>
        <taxon>Kitasatosporales</taxon>
        <taxon>Streptomycetaceae</taxon>
        <taxon>Streptomyces</taxon>
    </lineage>
</organism>
<dbReference type="Gene3D" id="1.10.150.130">
    <property type="match status" value="1"/>
</dbReference>
<feature type="region of interest" description="Disordered" evidence="6">
    <location>
        <begin position="77"/>
        <end position="110"/>
    </location>
</feature>
<feature type="domain" description="Tyr recombinase" evidence="7">
    <location>
        <begin position="502"/>
        <end position="714"/>
    </location>
</feature>
<evidence type="ECO:0000313" key="9">
    <source>
        <dbReference type="Proteomes" id="UP001601422"/>
    </source>
</evidence>
<protein>
    <submittedName>
        <fullName evidence="8">Tyrosine-type recombinase/integrase</fullName>
    </submittedName>
</protein>
<dbReference type="InterPro" id="IPR002104">
    <property type="entry name" value="Integrase_catalytic"/>
</dbReference>
<dbReference type="RefSeq" id="WP_389835721.1">
    <property type="nucleotide sequence ID" value="NZ_JBIAJP010000022.1"/>
</dbReference>
<comment type="caution">
    <text evidence="8">The sequence shown here is derived from an EMBL/GenBank/DDBJ whole genome shotgun (WGS) entry which is preliminary data.</text>
</comment>
<dbReference type="InterPro" id="IPR013762">
    <property type="entry name" value="Integrase-like_cat_sf"/>
</dbReference>
<dbReference type="SUPFAM" id="SSF56349">
    <property type="entry name" value="DNA breaking-rejoining enzymes"/>
    <property type="match status" value="2"/>
</dbReference>
<dbReference type="Gene3D" id="1.10.443.10">
    <property type="entry name" value="Intergrase catalytic core"/>
    <property type="match status" value="1"/>
</dbReference>
<evidence type="ECO:0000256" key="1">
    <source>
        <dbReference type="ARBA" id="ARBA00008857"/>
    </source>
</evidence>
<evidence type="ECO:0000256" key="2">
    <source>
        <dbReference type="ARBA" id="ARBA00022908"/>
    </source>
</evidence>
<feature type="coiled-coil region" evidence="5">
    <location>
        <begin position="807"/>
        <end position="834"/>
    </location>
</feature>
<comment type="similarity">
    <text evidence="1">Belongs to the 'phage' integrase family.</text>
</comment>
<dbReference type="EMBL" id="JBIAJP010000022">
    <property type="protein sequence ID" value="MFF0009672.1"/>
    <property type="molecule type" value="Genomic_DNA"/>
</dbReference>
<proteinExistence type="inferred from homology"/>
<sequence length="859" mass="96916">MLDGRGRPVAPVALYLKELMARDSSPLTPRSYGMDLLRWFRFLWALGIEWDRATREDARDFMLWMKVADKPKRLHWRHRGKALSKVPPPRSGRPAPGTPNPVTGKPTVGAKYSPATRAHCETVLREFYNFHLDESTGSLLLNPFPLVRGRRLSQLGTQRDGGKKHRNRRTGLYRPTVPQRVPRRIPYEMYTKVFAGLRSHRDRALLAFWGATGARAEELLTVKQGGAIVGEQTVSVIRKGTRDYQDLAATPDAFVWLRLYQESAWKKGVPRGRHHPLWWTLRRPSNRTGQLTPADLVDRYELQCRPIRDLLVAYLSHRSVGLDFTTLQALTISLALRFWGDLERHHPGIDSLRLPAEVITAWKVRLATKTVRKRLPDGSFREFTEPRRGAIGIKTQVRAFYLDLAEWAVEDPGQWAAWVAPCPISEAECSGRKAEKPLKARMDQRTRERLPALPTLVKTAHRLLKEASMRLDALSAAPLGSDFSVLGETFRVPRFSKCADGRPIHAWDAKGTRRSFAGEERSAFWGWAAIEILRHTGIRIEELLELGHHSIVSYKLPTTGQTVPLLQIAPSKTDQERLVLVTPELADVLSTVVSRVRGSDGRVPVLRSYDHYERVWNPPMPLLFQDRSGGYLRPLSRATIRRGLDVTLLASGLTDSAGDPLIFQPHDFRRIFITDSILKGLPPHIAQVIAGHDHIGTTMGYAAIYPTDAIEAHRAFIARRRALRPADEYRTVTPEEWGEFLGHFERRKLALGDCGRAYGTDCAHEHACVRCPALIVHATERPRLVEIRDNLLTRILEAEREGWLGEIEGLQSSLTHAEEKLAQLDAQISRKQESVDLGIPTFREIVARTTAAATPPGPA</sequence>
<evidence type="ECO:0000259" key="7">
    <source>
        <dbReference type="PROSITE" id="PS51898"/>
    </source>
</evidence>